<dbReference type="PROSITE" id="PS50011">
    <property type="entry name" value="PROTEIN_KINASE_DOM"/>
    <property type="match status" value="1"/>
</dbReference>
<feature type="transmembrane region" description="Helical" evidence="2">
    <location>
        <begin position="206"/>
        <end position="225"/>
    </location>
</feature>
<proteinExistence type="predicted"/>
<name>A0ABR2KHA0_9EUKA</name>
<evidence type="ECO:0000259" key="3">
    <source>
        <dbReference type="PROSITE" id="PS50011"/>
    </source>
</evidence>
<accession>A0ABR2KHA0</accession>
<dbReference type="EMBL" id="JAPFFF010000005">
    <property type="protein sequence ID" value="KAK8889415.1"/>
    <property type="molecule type" value="Genomic_DNA"/>
</dbReference>
<keyword evidence="2" id="KW-1133">Transmembrane helix</keyword>
<dbReference type="InterPro" id="IPR001245">
    <property type="entry name" value="Ser-Thr/Tyr_kinase_cat_dom"/>
</dbReference>
<keyword evidence="2" id="KW-0812">Transmembrane</keyword>
<evidence type="ECO:0000256" key="2">
    <source>
        <dbReference type="SAM" id="Phobius"/>
    </source>
</evidence>
<dbReference type="Pfam" id="PF07714">
    <property type="entry name" value="PK_Tyr_Ser-Thr"/>
    <property type="match status" value="1"/>
</dbReference>
<keyword evidence="5" id="KW-1185">Reference proteome</keyword>
<reference evidence="4 5" key="1">
    <citation type="submission" date="2024-04" db="EMBL/GenBank/DDBJ databases">
        <title>Tritrichomonas musculus Genome.</title>
        <authorList>
            <person name="Alves-Ferreira E."/>
            <person name="Grigg M."/>
            <person name="Lorenzi H."/>
            <person name="Galac M."/>
        </authorList>
    </citation>
    <scope>NUCLEOTIDE SEQUENCE [LARGE SCALE GENOMIC DNA]</scope>
    <source>
        <strain evidence="4 5">EAF2021</strain>
    </source>
</reference>
<dbReference type="SUPFAM" id="SSF56112">
    <property type="entry name" value="Protein kinase-like (PK-like)"/>
    <property type="match status" value="1"/>
</dbReference>
<protein>
    <recommendedName>
        <fullName evidence="3">Protein kinase domain-containing protein</fullName>
    </recommendedName>
</protein>
<organism evidence="4 5">
    <name type="scientific">Tritrichomonas musculus</name>
    <dbReference type="NCBI Taxonomy" id="1915356"/>
    <lineage>
        <taxon>Eukaryota</taxon>
        <taxon>Metamonada</taxon>
        <taxon>Parabasalia</taxon>
        <taxon>Tritrichomonadida</taxon>
        <taxon>Tritrichomonadidae</taxon>
        <taxon>Tritrichomonas</taxon>
    </lineage>
</organism>
<dbReference type="Gene3D" id="1.10.510.10">
    <property type="entry name" value="Transferase(Phosphotransferase) domain 1"/>
    <property type="match status" value="1"/>
</dbReference>
<dbReference type="InterPro" id="IPR000719">
    <property type="entry name" value="Prot_kinase_dom"/>
</dbReference>
<gene>
    <name evidence="4" type="ORF">M9Y10_034161</name>
</gene>
<evidence type="ECO:0000313" key="5">
    <source>
        <dbReference type="Proteomes" id="UP001470230"/>
    </source>
</evidence>
<comment type="caution">
    <text evidence="4">The sequence shown here is derived from an EMBL/GenBank/DDBJ whole genome shotgun (WGS) entry which is preliminary data.</text>
</comment>
<feature type="region of interest" description="Disordered" evidence="1">
    <location>
        <begin position="115"/>
        <end position="135"/>
    </location>
</feature>
<feature type="domain" description="Protein kinase" evidence="3">
    <location>
        <begin position="1"/>
        <end position="78"/>
    </location>
</feature>
<evidence type="ECO:0000256" key="1">
    <source>
        <dbReference type="SAM" id="MobiDB-lite"/>
    </source>
</evidence>
<evidence type="ECO:0000313" key="4">
    <source>
        <dbReference type="EMBL" id="KAK8889415.1"/>
    </source>
</evidence>
<sequence>MYEVVTDLTPYPALENGELIAFRFLNLVVYNDLRPEFKFPVKPEIRELILRCWSKNPNDRPTFKEIFNKLAYDKNYYLDDVESEVVEDYIDEITRVNDPVEELLKVNETLEKENQELKEENEKLKNENQELKNPKQEDVKALSLNANGTFQLLDNDMIKQLLKYKKLIANGSTCSIYKTPNYITFKGSLCLKVLNYSLSSFSSSSFSSFISSIISSFFIFIIFIFTF</sequence>
<dbReference type="Gene3D" id="1.20.5.340">
    <property type="match status" value="1"/>
</dbReference>
<dbReference type="Proteomes" id="UP001470230">
    <property type="component" value="Unassembled WGS sequence"/>
</dbReference>
<dbReference type="InterPro" id="IPR011009">
    <property type="entry name" value="Kinase-like_dom_sf"/>
</dbReference>
<keyword evidence="2" id="KW-0472">Membrane</keyword>